<proteinExistence type="predicted"/>
<accession>A0A183GEH0</accession>
<sequence length="183" mass="20574">MLKAVAQIVQRALQDAFSRAGLELPHREPEAHRSLGACPEEKQPEAAHEEIKRQSILDEIQKKRPTRPSMRLCSRIKTRNSRLRLDVIACALRSKTDHILAAIAEKDALIAQLERQAVTLQEKPTAREDHEEKGEASDSASVRHPAPFIKPVRFDAGRRCHPDTRGCEHHRGHAGIFHDMADG</sequence>
<protein>
    <submittedName>
        <fullName evidence="2 4">Uncharacterized protein</fullName>
    </submittedName>
</protein>
<feature type="compositionally biased region" description="Basic and acidic residues" evidence="1">
    <location>
        <begin position="124"/>
        <end position="136"/>
    </location>
</feature>
<evidence type="ECO:0000313" key="2">
    <source>
        <dbReference type="EMBL" id="VDP21525.1"/>
    </source>
</evidence>
<organism evidence="3 4">
    <name type="scientific">Heligmosomoides polygyrus</name>
    <name type="common">Parasitic roundworm</name>
    <dbReference type="NCBI Taxonomy" id="6339"/>
    <lineage>
        <taxon>Eukaryota</taxon>
        <taxon>Metazoa</taxon>
        <taxon>Ecdysozoa</taxon>
        <taxon>Nematoda</taxon>
        <taxon>Chromadorea</taxon>
        <taxon>Rhabditida</taxon>
        <taxon>Rhabditina</taxon>
        <taxon>Rhabditomorpha</taxon>
        <taxon>Strongyloidea</taxon>
        <taxon>Heligmosomidae</taxon>
        <taxon>Heligmosomoides</taxon>
    </lineage>
</organism>
<dbReference type="WBParaSite" id="HPBE_0002072501-mRNA-1">
    <property type="protein sequence ID" value="HPBE_0002072501-mRNA-1"/>
    <property type="gene ID" value="HPBE_0002072501"/>
</dbReference>
<feature type="region of interest" description="Disordered" evidence="1">
    <location>
        <begin position="29"/>
        <end position="51"/>
    </location>
</feature>
<name>A0A183GEH0_HELPZ</name>
<feature type="region of interest" description="Disordered" evidence="1">
    <location>
        <begin position="121"/>
        <end position="148"/>
    </location>
</feature>
<evidence type="ECO:0000313" key="3">
    <source>
        <dbReference type="Proteomes" id="UP000050761"/>
    </source>
</evidence>
<keyword evidence="3" id="KW-1185">Reference proteome</keyword>
<dbReference type="AlphaFoldDB" id="A0A183GEH0"/>
<reference evidence="4" key="2">
    <citation type="submission" date="2019-09" db="UniProtKB">
        <authorList>
            <consortium name="WormBaseParasite"/>
        </authorList>
    </citation>
    <scope>IDENTIFICATION</scope>
</reference>
<dbReference type="Proteomes" id="UP000050761">
    <property type="component" value="Unassembled WGS sequence"/>
</dbReference>
<evidence type="ECO:0000313" key="4">
    <source>
        <dbReference type="WBParaSite" id="HPBE_0002072501-mRNA-1"/>
    </source>
</evidence>
<dbReference type="EMBL" id="UZAH01032395">
    <property type="protein sequence ID" value="VDP21525.1"/>
    <property type="molecule type" value="Genomic_DNA"/>
</dbReference>
<evidence type="ECO:0000256" key="1">
    <source>
        <dbReference type="SAM" id="MobiDB-lite"/>
    </source>
</evidence>
<accession>A0A3P8CRX2</accession>
<gene>
    <name evidence="2" type="ORF">HPBE_LOCUS20724</name>
</gene>
<reference evidence="2 3" key="1">
    <citation type="submission" date="2018-11" db="EMBL/GenBank/DDBJ databases">
        <authorList>
            <consortium name="Pathogen Informatics"/>
        </authorList>
    </citation>
    <scope>NUCLEOTIDE SEQUENCE [LARGE SCALE GENOMIC DNA]</scope>
</reference>